<dbReference type="PANTHER" id="PTHR21245">
    <property type="entry name" value="HETEROGENEOUS NUCLEAR RIBONUCLEOPROTEIN"/>
    <property type="match status" value="1"/>
</dbReference>
<dbReference type="PROSITE" id="PS50102">
    <property type="entry name" value="RRM"/>
    <property type="match status" value="1"/>
</dbReference>
<dbReference type="SUPFAM" id="SSF54928">
    <property type="entry name" value="RNA-binding domain, RBD"/>
    <property type="match status" value="1"/>
</dbReference>
<proteinExistence type="predicted"/>
<dbReference type="SMART" id="SM00360">
    <property type="entry name" value="RRM"/>
    <property type="match status" value="1"/>
</dbReference>
<dbReference type="FunFam" id="3.30.70.330:FF:000168">
    <property type="entry name" value="RNA binding motif protein 46"/>
    <property type="match status" value="1"/>
</dbReference>
<dbReference type="InterPro" id="IPR000504">
    <property type="entry name" value="RRM_dom"/>
</dbReference>
<evidence type="ECO:0000256" key="1">
    <source>
        <dbReference type="ARBA" id="ARBA00022884"/>
    </source>
</evidence>
<dbReference type="AlphaFoldDB" id="A0A8C2FIN1"/>
<evidence type="ECO:0000256" key="2">
    <source>
        <dbReference type="PROSITE-ProRule" id="PRU00176"/>
    </source>
</evidence>
<dbReference type="Pfam" id="PF00076">
    <property type="entry name" value="RRM_1"/>
    <property type="match status" value="1"/>
</dbReference>
<feature type="domain" description="RRM" evidence="3">
    <location>
        <begin position="5"/>
        <end position="77"/>
    </location>
</feature>
<evidence type="ECO:0000313" key="5">
    <source>
        <dbReference type="Proteomes" id="UP000694701"/>
    </source>
</evidence>
<dbReference type="GO" id="GO:0003723">
    <property type="term" value="F:RNA binding"/>
    <property type="evidence" value="ECO:0007669"/>
    <property type="project" value="UniProtKB-UniRule"/>
</dbReference>
<keyword evidence="1 2" id="KW-0694">RNA-binding</keyword>
<name>A0A8C2FIN1_CYPCA</name>
<dbReference type="InterPro" id="IPR012677">
    <property type="entry name" value="Nucleotide-bd_a/b_plait_sf"/>
</dbReference>
<accession>A0A8C2FIN1</accession>
<sequence length="131" mass="14365">MQRVRVLYVRNLMLSTTEETLRSEFSRMKPGSVERVKKLTDYAFIHFYNREDTLTALESMNGKVIDGSPVEVTLAKPVSKDGTKRSGLRNSYGGAAAAGNYSDSNFSFQSRDDMTIGLGTGAVSDGLTVLN</sequence>
<dbReference type="Gene3D" id="3.30.70.330">
    <property type="match status" value="1"/>
</dbReference>
<organism evidence="4 5">
    <name type="scientific">Cyprinus carpio</name>
    <name type="common">Common carp</name>
    <dbReference type="NCBI Taxonomy" id="7962"/>
    <lineage>
        <taxon>Eukaryota</taxon>
        <taxon>Metazoa</taxon>
        <taxon>Chordata</taxon>
        <taxon>Craniata</taxon>
        <taxon>Vertebrata</taxon>
        <taxon>Euteleostomi</taxon>
        <taxon>Actinopterygii</taxon>
        <taxon>Neopterygii</taxon>
        <taxon>Teleostei</taxon>
        <taxon>Ostariophysi</taxon>
        <taxon>Cypriniformes</taxon>
        <taxon>Cyprinidae</taxon>
        <taxon>Cyprininae</taxon>
        <taxon>Cyprinus</taxon>
    </lineage>
</organism>
<dbReference type="Proteomes" id="UP000694701">
    <property type="component" value="Unplaced"/>
</dbReference>
<reference evidence="4" key="1">
    <citation type="submission" date="2025-08" db="UniProtKB">
        <authorList>
            <consortium name="Ensembl"/>
        </authorList>
    </citation>
    <scope>IDENTIFICATION</scope>
</reference>
<protein>
    <recommendedName>
        <fullName evidence="3">RRM domain-containing protein</fullName>
    </recommendedName>
</protein>
<dbReference type="Ensembl" id="ENSCCRT00020062254.1">
    <property type="protein sequence ID" value="ENSCCRP00020056460.1"/>
    <property type="gene ID" value="ENSCCRG00020026794.1"/>
</dbReference>
<dbReference type="InterPro" id="IPR035979">
    <property type="entry name" value="RBD_domain_sf"/>
</dbReference>
<evidence type="ECO:0000313" key="4">
    <source>
        <dbReference type="Ensembl" id="ENSCCRP00020056460.1"/>
    </source>
</evidence>
<evidence type="ECO:0000259" key="3">
    <source>
        <dbReference type="PROSITE" id="PS50102"/>
    </source>
</evidence>